<accession>A0AAD9UYK6</accession>
<dbReference type="InterPro" id="IPR000668">
    <property type="entry name" value="Peptidase_C1A_C"/>
</dbReference>
<dbReference type="PANTHER" id="PTHR12411">
    <property type="entry name" value="CYSTEINE PROTEASE FAMILY C1-RELATED"/>
    <property type="match status" value="1"/>
</dbReference>
<dbReference type="AlphaFoldDB" id="A0AAD9UYK6"/>
<dbReference type="CDD" id="cd02248">
    <property type="entry name" value="Peptidase_C1A"/>
    <property type="match status" value="1"/>
</dbReference>
<name>A0AAD9UYK6_ACRCE</name>
<dbReference type="EMBL" id="JARQWQ010000067">
    <property type="protein sequence ID" value="KAK2554733.1"/>
    <property type="molecule type" value="Genomic_DNA"/>
</dbReference>
<comment type="caution">
    <text evidence="3">The sequence shown here is derived from an EMBL/GenBank/DDBJ whole genome shotgun (WGS) entry which is preliminary data.</text>
</comment>
<sequence>MPPSHVTLPEEVDWRQEGYVTPVKDQGQHFRKTGQLVSLSEQNLVDCSRSYGNNGCQGGTVENAFRYIQANGGIDNEASYPYEGYDGRCRFRVADVGATDSGKAVPFKVT</sequence>
<dbReference type="SUPFAM" id="SSF54001">
    <property type="entry name" value="Cysteine proteinases"/>
    <property type="match status" value="1"/>
</dbReference>
<dbReference type="Proteomes" id="UP001249851">
    <property type="component" value="Unassembled WGS sequence"/>
</dbReference>
<keyword evidence="4" id="KW-1185">Reference proteome</keyword>
<dbReference type="InterPro" id="IPR038765">
    <property type="entry name" value="Papain-like_cys_pep_sf"/>
</dbReference>
<dbReference type="GO" id="GO:0008234">
    <property type="term" value="F:cysteine-type peptidase activity"/>
    <property type="evidence" value="ECO:0007669"/>
    <property type="project" value="InterPro"/>
</dbReference>
<dbReference type="GO" id="GO:0006508">
    <property type="term" value="P:proteolysis"/>
    <property type="evidence" value="ECO:0007669"/>
    <property type="project" value="InterPro"/>
</dbReference>
<proteinExistence type="inferred from homology"/>
<reference evidence="3" key="1">
    <citation type="journal article" date="2023" name="G3 (Bethesda)">
        <title>Whole genome assembly and annotation of the endangered Caribbean coral Acropora cervicornis.</title>
        <authorList>
            <person name="Selwyn J.D."/>
            <person name="Vollmer S.V."/>
        </authorList>
    </citation>
    <scope>NUCLEOTIDE SEQUENCE</scope>
    <source>
        <strain evidence="3">K2</strain>
    </source>
</reference>
<comment type="similarity">
    <text evidence="1">Belongs to the peptidase C1 family.</text>
</comment>
<dbReference type="InterPro" id="IPR013128">
    <property type="entry name" value="Peptidase_C1A"/>
</dbReference>
<gene>
    <name evidence="3" type="ORF">P5673_023692</name>
</gene>
<evidence type="ECO:0000313" key="3">
    <source>
        <dbReference type="EMBL" id="KAK2554733.1"/>
    </source>
</evidence>
<feature type="domain" description="Peptidase C1A papain C-terminal" evidence="2">
    <location>
        <begin position="8"/>
        <end position="110"/>
    </location>
</feature>
<dbReference type="InterPro" id="IPR039417">
    <property type="entry name" value="Peptidase_C1A_papain-like"/>
</dbReference>
<evidence type="ECO:0000259" key="2">
    <source>
        <dbReference type="SMART" id="SM00645"/>
    </source>
</evidence>
<evidence type="ECO:0000256" key="1">
    <source>
        <dbReference type="ARBA" id="ARBA00008455"/>
    </source>
</evidence>
<reference evidence="3" key="2">
    <citation type="journal article" date="2023" name="Science">
        <title>Genomic signatures of disease resistance in endangered staghorn corals.</title>
        <authorList>
            <person name="Vollmer S.V."/>
            <person name="Selwyn J.D."/>
            <person name="Despard B.A."/>
            <person name="Roesel C.L."/>
        </authorList>
    </citation>
    <scope>NUCLEOTIDE SEQUENCE</scope>
    <source>
        <strain evidence="3">K2</strain>
    </source>
</reference>
<dbReference type="Pfam" id="PF00112">
    <property type="entry name" value="Peptidase_C1"/>
    <property type="match status" value="1"/>
</dbReference>
<organism evidence="3 4">
    <name type="scientific">Acropora cervicornis</name>
    <name type="common">Staghorn coral</name>
    <dbReference type="NCBI Taxonomy" id="6130"/>
    <lineage>
        <taxon>Eukaryota</taxon>
        <taxon>Metazoa</taxon>
        <taxon>Cnidaria</taxon>
        <taxon>Anthozoa</taxon>
        <taxon>Hexacorallia</taxon>
        <taxon>Scleractinia</taxon>
        <taxon>Astrocoeniina</taxon>
        <taxon>Acroporidae</taxon>
        <taxon>Acropora</taxon>
    </lineage>
</organism>
<protein>
    <submittedName>
        <fullName evidence="3">Cathepsin L</fullName>
    </submittedName>
</protein>
<evidence type="ECO:0000313" key="4">
    <source>
        <dbReference type="Proteomes" id="UP001249851"/>
    </source>
</evidence>
<dbReference type="SMART" id="SM00645">
    <property type="entry name" value="Pept_C1"/>
    <property type="match status" value="1"/>
</dbReference>
<dbReference type="Gene3D" id="3.90.70.10">
    <property type="entry name" value="Cysteine proteinases"/>
    <property type="match status" value="1"/>
</dbReference>